<keyword evidence="2 4" id="KW-0175">Coiled coil</keyword>
<accession>A0ABD2JY35</accession>
<comment type="similarity">
    <text evidence="3">Belongs to the intermediate filament family.</text>
</comment>
<feature type="compositionally biased region" description="Basic and acidic residues" evidence="5">
    <location>
        <begin position="1343"/>
        <end position="1355"/>
    </location>
</feature>
<dbReference type="SMART" id="SM01391">
    <property type="entry name" value="Filament"/>
    <property type="match status" value="1"/>
</dbReference>
<feature type="compositionally biased region" description="Basic and acidic residues" evidence="5">
    <location>
        <begin position="165"/>
        <end position="186"/>
    </location>
</feature>
<proteinExistence type="inferred from homology"/>
<feature type="compositionally biased region" description="Polar residues" evidence="5">
    <location>
        <begin position="1356"/>
        <end position="1367"/>
    </location>
</feature>
<comment type="caution">
    <text evidence="8">The sequence shown here is derived from an EMBL/GenBank/DDBJ whole genome shotgun (WGS) entry which is preliminary data.</text>
</comment>
<feature type="compositionally biased region" description="Polar residues" evidence="5">
    <location>
        <begin position="66"/>
        <end position="79"/>
    </location>
</feature>
<evidence type="ECO:0000256" key="4">
    <source>
        <dbReference type="SAM" id="Coils"/>
    </source>
</evidence>
<feature type="compositionally biased region" description="Basic and acidic residues" evidence="5">
    <location>
        <begin position="318"/>
        <end position="364"/>
    </location>
</feature>
<feature type="coiled-coil region" evidence="4">
    <location>
        <begin position="959"/>
        <end position="1148"/>
    </location>
</feature>
<dbReference type="PROSITE" id="PS00226">
    <property type="entry name" value="IF_ROD_1"/>
    <property type="match status" value="1"/>
</dbReference>
<evidence type="ECO:0000256" key="1">
    <source>
        <dbReference type="ARBA" id="ARBA00022754"/>
    </source>
</evidence>
<dbReference type="PANTHER" id="PTHR45721">
    <property type="entry name" value="LAMIN DM0-RELATED"/>
    <property type="match status" value="1"/>
</dbReference>
<keyword evidence="1 3" id="KW-0403">Intermediate filament</keyword>
<feature type="compositionally biased region" description="Acidic residues" evidence="5">
    <location>
        <begin position="802"/>
        <end position="813"/>
    </location>
</feature>
<dbReference type="Gene3D" id="1.20.5.500">
    <property type="entry name" value="Single helix bin"/>
    <property type="match status" value="1"/>
</dbReference>
<feature type="region of interest" description="Disordered" evidence="5">
    <location>
        <begin position="308"/>
        <end position="364"/>
    </location>
</feature>
<feature type="compositionally biased region" description="Acidic residues" evidence="5">
    <location>
        <begin position="690"/>
        <end position="699"/>
    </location>
</feature>
<dbReference type="FunFam" id="1.20.5.170:FF:000058">
    <property type="entry name" value="Intermediate filament protein B"/>
    <property type="match status" value="1"/>
</dbReference>
<dbReference type="GO" id="GO:0005882">
    <property type="term" value="C:intermediate filament"/>
    <property type="evidence" value="ECO:0007669"/>
    <property type="project" value="UniProtKB-KW"/>
</dbReference>
<dbReference type="Gene3D" id="1.20.5.1160">
    <property type="entry name" value="Vasodilator-stimulated phosphoprotein"/>
    <property type="match status" value="2"/>
</dbReference>
<dbReference type="InterPro" id="IPR039008">
    <property type="entry name" value="IF_rod_dom"/>
</dbReference>
<feature type="compositionally biased region" description="Acidic residues" evidence="5">
    <location>
        <begin position="748"/>
        <end position="761"/>
    </location>
</feature>
<dbReference type="Pfam" id="PF00038">
    <property type="entry name" value="Filament"/>
    <property type="match status" value="1"/>
</dbReference>
<dbReference type="Gene3D" id="2.60.40.1260">
    <property type="entry name" value="Lamin Tail domain"/>
    <property type="match status" value="1"/>
</dbReference>
<evidence type="ECO:0000259" key="7">
    <source>
        <dbReference type="PROSITE" id="PS51842"/>
    </source>
</evidence>
<feature type="compositionally biased region" description="Basic and acidic residues" evidence="5">
    <location>
        <begin position="700"/>
        <end position="747"/>
    </location>
</feature>
<feature type="region of interest" description="Disordered" evidence="5">
    <location>
        <begin position="1"/>
        <end position="204"/>
    </location>
</feature>
<name>A0ABD2JY35_HETSC</name>
<dbReference type="InterPro" id="IPR001322">
    <property type="entry name" value="Lamin_tail_dom"/>
</dbReference>
<feature type="compositionally biased region" description="Basic and acidic residues" evidence="5">
    <location>
        <begin position="125"/>
        <end position="154"/>
    </location>
</feature>
<dbReference type="Gene3D" id="1.20.5.170">
    <property type="match status" value="1"/>
</dbReference>
<feature type="coiled-coil region" evidence="4">
    <location>
        <begin position="1227"/>
        <end position="1321"/>
    </location>
</feature>
<dbReference type="InterPro" id="IPR018039">
    <property type="entry name" value="IF_conserved"/>
</dbReference>
<feature type="region of interest" description="Disordered" evidence="5">
    <location>
        <begin position="486"/>
        <end position="510"/>
    </location>
</feature>
<dbReference type="FunFam" id="1.20.5.1160:FF:000023">
    <property type="entry name" value="Intermediate filament protein ifa-1"/>
    <property type="match status" value="1"/>
</dbReference>
<feature type="domain" description="LTD" evidence="6">
    <location>
        <begin position="1355"/>
        <end position="1472"/>
    </location>
</feature>
<dbReference type="FunFam" id="2.60.40.1260:FF:000003">
    <property type="entry name" value="Intermediate filament protein A"/>
    <property type="match status" value="1"/>
</dbReference>
<dbReference type="SUPFAM" id="SSF64593">
    <property type="entry name" value="Intermediate filament protein, coiled coil region"/>
    <property type="match status" value="2"/>
</dbReference>
<dbReference type="PROSITE" id="PS51842">
    <property type="entry name" value="IF_ROD_2"/>
    <property type="match status" value="1"/>
</dbReference>
<feature type="compositionally biased region" description="Basic and acidic residues" evidence="5">
    <location>
        <begin position="194"/>
        <end position="204"/>
    </location>
</feature>
<evidence type="ECO:0000256" key="2">
    <source>
        <dbReference type="ARBA" id="ARBA00023054"/>
    </source>
</evidence>
<evidence type="ECO:0000256" key="5">
    <source>
        <dbReference type="SAM" id="MobiDB-lite"/>
    </source>
</evidence>
<dbReference type="Proteomes" id="UP001620645">
    <property type="component" value="Unassembled WGS sequence"/>
</dbReference>
<evidence type="ECO:0000256" key="3">
    <source>
        <dbReference type="RuleBase" id="RU000685"/>
    </source>
</evidence>
<protein>
    <recommendedName>
        <fullName evidence="10">Intermediate filament protein</fullName>
    </recommendedName>
</protein>
<reference evidence="8 9" key="1">
    <citation type="submission" date="2024-10" db="EMBL/GenBank/DDBJ databases">
        <authorList>
            <person name="Kim D."/>
        </authorList>
    </citation>
    <scope>NUCLEOTIDE SEQUENCE [LARGE SCALE GENOMIC DNA]</scope>
    <source>
        <strain evidence="8">Taebaek</strain>
    </source>
</reference>
<organism evidence="8 9">
    <name type="scientific">Heterodera schachtii</name>
    <name type="common">Sugarbeet cyst nematode worm</name>
    <name type="synonym">Tylenchus schachtii</name>
    <dbReference type="NCBI Taxonomy" id="97005"/>
    <lineage>
        <taxon>Eukaryota</taxon>
        <taxon>Metazoa</taxon>
        <taxon>Ecdysozoa</taxon>
        <taxon>Nematoda</taxon>
        <taxon>Chromadorea</taxon>
        <taxon>Rhabditida</taxon>
        <taxon>Tylenchina</taxon>
        <taxon>Tylenchomorpha</taxon>
        <taxon>Tylenchoidea</taxon>
        <taxon>Heteroderidae</taxon>
        <taxon>Heteroderinae</taxon>
        <taxon>Heterodera</taxon>
    </lineage>
</organism>
<evidence type="ECO:0000259" key="6">
    <source>
        <dbReference type="PROSITE" id="PS51841"/>
    </source>
</evidence>
<feature type="region of interest" description="Disordered" evidence="5">
    <location>
        <begin position="910"/>
        <end position="929"/>
    </location>
</feature>
<dbReference type="PANTHER" id="PTHR45721:SF12">
    <property type="entry name" value="INTERMEDIATE FILAMENT PROTEIN IFA-1"/>
    <property type="match status" value="1"/>
</dbReference>
<sequence length="1475" mass="173677">MFGGPSSPQSQPFGASSPQFRPGPVLSHHQTRSYESNEESKMSEEKGKGKSRTVFEKTTCELLTEKSVTTYGRWQNAKTNAAAEQPKRTKESQQRQPISTGDQQRRGLPRTHFEETNGTYLYTRYGEDGEKAEGRRQTEVRGEEGRGGESRGTEDSAELQRMNGGRREWEGKVVEERSAVEEEMRRRTTKNWKRTPEGRWSTDERLAKPLAVSLSERPFRRKTAEQMATAAQLQGTRLIDFETYKREVEQLQQQAAAMGRAENGGKAGLKQMAGPMAPAVVVGPGHKKEIVLPKAKQPTLEATLKYFASEELTTDQQQRSKEKDEEKKGREKEESEMKRKMEEEERRRGIEREEEGRRKEEEEQTFRIWEEKRKVDEERRRRIEREEEGRRMEEEKVRRIEEERIRMEEEKLINRKLEEEKRRRIEREEEEERIRIEEEKLIIIIREEKRRRLEEEQMNRFREEEQRRKEEEEYKIRMWEEKRKVEEERRRRIEKEKQEEEGRRMEEEKRRIEEERIRMEEEELRRKEDEKWIRMEELRRTERPSVIRPQPIYVSTSSEFHQISEVFQKRIIKSPLPAEPLELPKEKVEEIRSLSSPRQVIIERSVPVQRKGKEERAEEIGEKVRDKGKGEKEEKRDENIPTEFELDTSRGLGRHLLETLSRELQYQEEVDTEISKRRRRVGADGREIPEEVEEEERTTEEEKGRERDEGRGKEQRIREEEKRRTEEQRMREDEERRRREEMRRTTPIEEEEEHELLETEEITQQQHEQKKAFDMPLFVPIHRSDAKVSLSGELSLPPVREEGEDEEEEEETSFEQKEVETSSTATSQTLPASSRKRLPPPPPPKPPHSLFGTNSTATAIAAHPSEPHFRESSFSSVYSNFPQTLSTLHTYNTMEPPSVASSDYRSAISSRPYFSRPRPLSPTRYSSDGVGGTRVLKMVSESSSISSRPLSPYPASTTATAIRDAREREKKEMSELNDRLATYIEKVRFLEAQNRKLATDLDFLHKRWGKDTSNVREMYETDLRQAKKLLEETQRQKDELEKKAKAMEEEMDALKKKNANAVTAHEGDKKLMEELLQSLSSLEAELAMLKRRLEILDEDLKALRRENQHLNGEMQKARTDLDQETLNRIDYQNQVQTLLEEIDFLRRAHDAEIQDLQAMASRDTTGENREFFRNELASAIREIRNDYDVLNNRNRSDIESWYKMKVQEIQTMSARQNLEQNYAKEEVKRLRTQLGDLRGKLADLEGRNSLLERQAEELAYQVEDDQRAYESALNDKDAQIRKLRDEAQALMLELQMLLDTKQTLDAEIAIYRKMLEGEEDRSGLYQLVEQVVKTQNIRRQDEAESQRILRGEKSSRQSYQRSAKGNVSILETSPEGKYVVLENTHRSKEEPIGEWKLKRRIDGKREIVYTFPQEFVLRPGKSVKVWAQREGINAPPDQLVFDGEESFGTGSNVQTLLYNRDGEERASLIQRSSGR</sequence>
<gene>
    <name evidence="8" type="ORF">niasHS_007417</name>
</gene>
<evidence type="ECO:0008006" key="10">
    <source>
        <dbReference type="Google" id="ProtNLM"/>
    </source>
</evidence>
<feature type="domain" description="IF rod" evidence="7">
    <location>
        <begin position="969"/>
        <end position="1322"/>
    </location>
</feature>
<keyword evidence="9" id="KW-1185">Reference proteome</keyword>
<feature type="region of interest" description="Disordered" evidence="5">
    <location>
        <begin position="1343"/>
        <end position="1367"/>
    </location>
</feature>
<feature type="region of interest" description="Disordered" evidence="5">
    <location>
        <begin position="603"/>
        <end position="872"/>
    </location>
</feature>
<dbReference type="InterPro" id="IPR036415">
    <property type="entry name" value="Lamin_tail_dom_sf"/>
</dbReference>
<dbReference type="Pfam" id="PF00932">
    <property type="entry name" value="LTD"/>
    <property type="match status" value="1"/>
</dbReference>
<feature type="compositionally biased region" description="Basic and acidic residues" evidence="5">
    <location>
        <begin position="611"/>
        <end position="639"/>
    </location>
</feature>
<dbReference type="EMBL" id="JBICCN010000083">
    <property type="protein sequence ID" value="KAL3095318.1"/>
    <property type="molecule type" value="Genomic_DNA"/>
</dbReference>
<evidence type="ECO:0000313" key="8">
    <source>
        <dbReference type="EMBL" id="KAL3095318.1"/>
    </source>
</evidence>
<dbReference type="PROSITE" id="PS51841">
    <property type="entry name" value="LTD"/>
    <property type="match status" value="1"/>
</dbReference>
<dbReference type="SUPFAM" id="SSF74853">
    <property type="entry name" value="Lamin A/C globular tail domain"/>
    <property type="match status" value="1"/>
</dbReference>
<evidence type="ECO:0000313" key="9">
    <source>
        <dbReference type="Proteomes" id="UP001620645"/>
    </source>
</evidence>
<feature type="compositionally biased region" description="Polar residues" evidence="5">
    <location>
        <begin position="1"/>
        <end position="19"/>
    </location>
</feature>
<feature type="compositionally biased region" description="Basic and acidic residues" evidence="5">
    <location>
        <begin position="38"/>
        <end position="59"/>
    </location>
</feature>